<name>A0ABD3DLL5_9LAMI</name>
<dbReference type="GO" id="GO:0003723">
    <property type="term" value="F:RNA binding"/>
    <property type="evidence" value="ECO:0007669"/>
    <property type="project" value="UniProtKB-UniRule"/>
</dbReference>
<dbReference type="SUPFAM" id="SSF49764">
    <property type="entry name" value="HSP20-like chaperones"/>
    <property type="match status" value="1"/>
</dbReference>
<accession>A0ABD3DLL5</accession>
<evidence type="ECO:0000256" key="1">
    <source>
        <dbReference type="ARBA" id="ARBA00022884"/>
    </source>
</evidence>
<dbReference type="Pfam" id="PF00076">
    <property type="entry name" value="RRM_1"/>
    <property type="match status" value="1"/>
</dbReference>
<gene>
    <name evidence="4" type="primary">WHI3</name>
    <name evidence="4" type="ORF">CASFOL_013793</name>
</gene>
<dbReference type="AlphaFoldDB" id="A0ABD3DLL5"/>
<reference evidence="5" key="1">
    <citation type="journal article" date="2024" name="IScience">
        <title>Strigolactones Initiate the Formation of Haustorium-like Structures in Castilleja.</title>
        <authorList>
            <person name="Buerger M."/>
            <person name="Peterson D."/>
            <person name="Chory J."/>
        </authorList>
    </citation>
    <scope>NUCLEOTIDE SEQUENCE [LARGE SCALE GENOMIC DNA]</scope>
</reference>
<dbReference type="InterPro" id="IPR008978">
    <property type="entry name" value="HSP20-like_chaperone"/>
</dbReference>
<dbReference type="SUPFAM" id="SSF54928">
    <property type="entry name" value="RNA-binding domain, RBD"/>
    <property type="match status" value="1"/>
</dbReference>
<keyword evidence="1 2" id="KW-0694">RNA-binding</keyword>
<dbReference type="PROSITE" id="PS50102">
    <property type="entry name" value="RRM"/>
    <property type="match status" value="1"/>
</dbReference>
<sequence length="287" mass="31156">MAFLSRVGNLLKQNVSKHVSLVSSASSPSLFQAIRCMSSSAPTKLHVEGLPRGANEIGLWEIFSQYGSVLEARICVDSETCMLQGFVTYDTIEAAFIAIQHLDGQEYLGRLIRVTSTTEKPHRGASYGGGFGGSYGGGYGGGYGGDSVQGGGGGGGGDNYSGNKPNFASLLNDDTSGKFDSDIDLPDLRVSPPFADVLGPFPTRRRWGETSDGIYLRIGMSRWPNENCEISMKKNVLIVNGFWIPLPKRWSYNPNEIKTEKKNGILGVFVPKIKGEEMTDDDDELFF</sequence>
<dbReference type="InterPro" id="IPR012677">
    <property type="entry name" value="Nucleotide-bd_a/b_plait_sf"/>
</dbReference>
<dbReference type="InterPro" id="IPR052462">
    <property type="entry name" value="SLIRP/GR-RBP-like"/>
</dbReference>
<proteinExistence type="predicted"/>
<feature type="domain" description="RRM" evidence="3">
    <location>
        <begin position="43"/>
        <end position="119"/>
    </location>
</feature>
<protein>
    <submittedName>
        <fullName evidence="4">Cell cycle RNA binding protein whi3</fullName>
    </submittedName>
</protein>
<keyword evidence="5" id="KW-1185">Reference proteome</keyword>
<dbReference type="SMART" id="SM00360">
    <property type="entry name" value="RRM"/>
    <property type="match status" value="1"/>
</dbReference>
<dbReference type="Proteomes" id="UP001632038">
    <property type="component" value="Unassembled WGS sequence"/>
</dbReference>
<evidence type="ECO:0000313" key="4">
    <source>
        <dbReference type="EMBL" id="KAL3642978.1"/>
    </source>
</evidence>
<evidence type="ECO:0000313" key="5">
    <source>
        <dbReference type="Proteomes" id="UP001632038"/>
    </source>
</evidence>
<dbReference type="CDD" id="cd00590">
    <property type="entry name" value="RRM_SF"/>
    <property type="match status" value="1"/>
</dbReference>
<dbReference type="InterPro" id="IPR035979">
    <property type="entry name" value="RBD_domain_sf"/>
</dbReference>
<dbReference type="InterPro" id="IPR000504">
    <property type="entry name" value="RRM_dom"/>
</dbReference>
<dbReference type="EMBL" id="JAVIJP010000016">
    <property type="protein sequence ID" value="KAL3642978.1"/>
    <property type="molecule type" value="Genomic_DNA"/>
</dbReference>
<dbReference type="Gene3D" id="3.30.70.330">
    <property type="match status" value="1"/>
</dbReference>
<evidence type="ECO:0000259" key="3">
    <source>
        <dbReference type="PROSITE" id="PS50102"/>
    </source>
</evidence>
<evidence type="ECO:0000256" key="2">
    <source>
        <dbReference type="PROSITE-ProRule" id="PRU00176"/>
    </source>
</evidence>
<organism evidence="4 5">
    <name type="scientific">Castilleja foliolosa</name>
    <dbReference type="NCBI Taxonomy" id="1961234"/>
    <lineage>
        <taxon>Eukaryota</taxon>
        <taxon>Viridiplantae</taxon>
        <taxon>Streptophyta</taxon>
        <taxon>Embryophyta</taxon>
        <taxon>Tracheophyta</taxon>
        <taxon>Spermatophyta</taxon>
        <taxon>Magnoliopsida</taxon>
        <taxon>eudicotyledons</taxon>
        <taxon>Gunneridae</taxon>
        <taxon>Pentapetalae</taxon>
        <taxon>asterids</taxon>
        <taxon>lamiids</taxon>
        <taxon>Lamiales</taxon>
        <taxon>Orobanchaceae</taxon>
        <taxon>Pedicularideae</taxon>
        <taxon>Castillejinae</taxon>
        <taxon>Castilleja</taxon>
    </lineage>
</organism>
<dbReference type="PANTHER" id="PTHR48027">
    <property type="entry name" value="HETEROGENEOUS NUCLEAR RIBONUCLEOPROTEIN 87F-RELATED"/>
    <property type="match status" value="1"/>
</dbReference>
<comment type="caution">
    <text evidence="4">The sequence shown here is derived from an EMBL/GenBank/DDBJ whole genome shotgun (WGS) entry which is preliminary data.</text>
</comment>